<evidence type="ECO:0000313" key="13">
    <source>
        <dbReference type="Proteomes" id="UP000028531"/>
    </source>
</evidence>
<proteinExistence type="inferred from homology"/>
<dbReference type="AlphaFoldDB" id="A0A084JU30"/>
<evidence type="ECO:0000256" key="7">
    <source>
        <dbReference type="ARBA" id="ARBA00023237"/>
    </source>
</evidence>
<dbReference type="SUPFAM" id="SSF56935">
    <property type="entry name" value="Porins"/>
    <property type="match status" value="1"/>
</dbReference>
<accession>A0A084JU30</accession>
<evidence type="ECO:0000256" key="1">
    <source>
        <dbReference type="ARBA" id="ARBA00004571"/>
    </source>
</evidence>
<keyword evidence="2 8" id="KW-0813">Transport</keyword>
<evidence type="ECO:0000256" key="9">
    <source>
        <dbReference type="SAM" id="SignalP"/>
    </source>
</evidence>
<gene>
    <name evidence="11" type="ORF">IL45_09945</name>
    <name evidence="12" type="ORF">LY02_00516</name>
</gene>
<feature type="signal peptide" evidence="9">
    <location>
        <begin position="1"/>
        <end position="19"/>
    </location>
</feature>
<comment type="similarity">
    <text evidence="8">Belongs to the TonB-dependent receptor family.</text>
</comment>
<keyword evidence="4 8" id="KW-0812">Transmembrane</keyword>
<dbReference type="Gene3D" id="2.40.170.20">
    <property type="entry name" value="TonB-dependent receptor, beta-barrel domain"/>
    <property type="match status" value="1"/>
</dbReference>
<dbReference type="Gene3D" id="2.170.130.10">
    <property type="entry name" value="TonB-dependent receptor, plug domain"/>
    <property type="match status" value="1"/>
</dbReference>
<sequence length="736" mass="82499">MKKIILCSMLLLCYAFAKAQSKTTYDINITVVSEENNEPLLGANATIQNLQKGAMMDINGKGTINNLEAGTYELTISFIGYEKQTVTAVIPDQLDYTFQLHEAKGELEEIVIQSTRSSRSFKRTPTRVEFIGGEELIEKTAMNSTNIAMVLRESTGIQMQQTSQSSANQSIRIQGLDGRYTQLLKDGFPLYGGFAGGLSIMQVPPLDISQFEIIKGSSSTLYGGGAIAGLVNMQSKTPDDEAELDLMLVGTQALGVTGNVFYSARNDKWGMTLYGSANSQKEYDPDGDEYSNLPRARTISLNPKVFYYPSEKTTLWLGLNGTFDDRKGGNLDAIDGNNNGYLEQNISRRLSTQAVWDTQLTDHSSFQFKNSIAYFNRELLIPNMDFKGNQVNTFTEVNYKTNSTKTDWVLGANLYTSSFDEDVQINERDQKDTTIGAFVNNITDINNNWILETGLRTDFTTDWGAFVLPRASLLYKSDGRFTSRLGGGLGYKIPDLFTEDAERLNFQNVMGIDKNELVAETSYGMNLDFDYGFAITDQINFSINQLFYLTAIDNGLLLNSSATSPGMFEYSNATDFTFSRGAETNIKFSYKDFKWFLNYALIDTQLNYLDGNPQKPLTAKHNAGSVIMYENEKWRIGYETYYTGKQLLFDGSDSQDFLLMGLLVMKNFDWGNLYMNFENLTDRRQSRYSPTVTTDITGVPTFNEIYAPTDGFILSAGIIWKPFGNKSHHGHGHHDD</sequence>
<dbReference type="GO" id="GO:0044718">
    <property type="term" value="P:siderophore transmembrane transport"/>
    <property type="evidence" value="ECO:0007669"/>
    <property type="project" value="TreeGrafter"/>
</dbReference>
<dbReference type="PANTHER" id="PTHR30069:SF29">
    <property type="entry name" value="HEMOGLOBIN AND HEMOGLOBIN-HAPTOGLOBIN-BINDING PROTEIN 1-RELATED"/>
    <property type="match status" value="1"/>
</dbReference>
<dbReference type="OrthoDB" id="1109239at2"/>
<dbReference type="Proteomes" id="UP000239997">
    <property type="component" value="Unassembled WGS sequence"/>
</dbReference>
<dbReference type="InterPro" id="IPR037066">
    <property type="entry name" value="Plug_dom_sf"/>
</dbReference>
<dbReference type="SUPFAM" id="SSF49464">
    <property type="entry name" value="Carboxypeptidase regulatory domain-like"/>
    <property type="match status" value="1"/>
</dbReference>
<evidence type="ECO:0000256" key="5">
    <source>
        <dbReference type="ARBA" id="ARBA00022729"/>
    </source>
</evidence>
<evidence type="ECO:0000313" key="11">
    <source>
        <dbReference type="EMBL" id="KEZ92464.1"/>
    </source>
</evidence>
<dbReference type="GO" id="GO:0015344">
    <property type="term" value="F:siderophore uptake transmembrane transporter activity"/>
    <property type="evidence" value="ECO:0007669"/>
    <property type="project" value="TreeGrafter"/>
</dbReference>
<reference evidence="12 14" key="2">
    <citation type="submission" date="2018-03" db="EMBL/GenBank/DDBJ databases">
        <title>Genomic Encyclopedia of Archaeal and Bacterial Type Strains, Phase II (KMG-II): from individual species to whole genera.</title>
        <authorList>
            <person name="Goeker M."/>
        </authorList>
    </citation>
    <scope>NUCLEOTIDE SEQUENCE [LARGE SCALE GENOMIC DNA]</scope>
    <source>
        <strain evidence="12 14">DSM 22727</strain>
    </source>
</reference>
<evidence type="ECO:0000256" key="2">
    <source>
        <dbReference type="ARBA" id="ARBA00022448"/>
    </source>
</evidence>
<keyword evidence="5 9" id="KW-0732">Signal</keyword>
<dbReference type="EMBL" id="JPJI01000032">
    <property type="protein sequence ID" value="KEZ92464.1"/>
    <property type="molecule type" value="Genomic_DNA"/>
</dbReference>
<dbReference type="GO" id="GO:0009279">
    <property type="term" value="C:cell outer membrane"/>
    <property type="evidence" value="ECO:0007669"/>
    <property type="project" value="UniProtKB-SubCell"/>
</dbReference>
<evidence type="ECO:0000313" key="14">
    <source>
        <dbReference type="Proteomes" id="UP000239997"/>
    </source>
</evidence>
<keyword evidence="6 8" id="KW-0472">Membrane</keyword>
<dbReference type="Proteomes" id="UP000028531">
    <property type="component" value="Unassembled WGS sequence"/>
</dbReference>
<organism evidence="11 13">
    <name type="scientific">Nonlabens ulvanivorans</name>
    <name type="common">Persicivirga ulvanivorans</name>
    <dbReference type="NCBI Taxonomy" id="906888"/>
    <lineage>
        <taxon>Bacteria</taxon>
        <taxon>Pseudomonadati</taxon>
        <taxon>Bacteroidota</taxon>
        <taxon>Flavobacteriia</taxon>
        <taxon>Flavobacteriales</taxon>
        <taxon>Flavobacteriaceae</taxon>
        <taxon>Nonlabens</taxon>
    </lineage>
</organism>
<keyword evidence="3 8" id="KW-1134">Transmembrane beta strand</keyword>
<dbReference type="RefSeq" id="WP_036583302.1">
    <property type="nucleotide sequence ID" value="NZ_JPJI01000032.1"/>
</dbReference>
<dbReference type="Pfam" id="PF07715">
    <property type="entry name" value="Plug"/>
    <property type="match status" value="1"/>
</dbReference>
<comment type="caution">
    <text evidence="11">The sequence shown here is derived from an EMBL/GenBank/DDBJ whole genome shotgun (WGS) entry which is preliminary data.</text>
</comment>
<dbReference type="InterPro" id="IPR036942">
    <property type="entry name" value="Beta-barrel_TonB_sf"/>
</dbReference>
<reference evidence="11 13" key="1">
    <citation type="submission" date="2014-07" db="EMBL/GenBank/DDBJ databases">
        <title>Draft genome sequence of Nonlabens ulvanivorans, an ulvan degrading bacterium.</title>
        <authorList>
            <person name="Kopel M."/>
            <person name="Helbert W."/>
            <person name="Henrissat B."/>
            <person name="Doniger T."/>
            <person name="Banin E."/>
        </authorList>
    </citation>
    <scope>NUCLEOTIDE SEQUENCE [LARGE SCALE GENOMIC DNA]</scope>
    <source>
        <strain evidence="11 13">PLR</strain>
    </source>
</reference>
<evidence type="ECO:0000259" key="10">
    <source>
        <dbReference type="Pfam" id="PF07715"/>
    </source>
</evidence>
<comment type="subcellular location">
    <subcellularLocation>
        <location evidence="1 8">Cell outer membrane</location>
        <topology evidence="1 8">Multi-pass membrane protein</topology>
    </subcellularLocation>
</comment>
<dbReference type="InterPro" id="IPR008969">
    <property type="entry name" value="CarboxyPept-like_regulatory"/>
</dbReference>
<keyword evidence="14" id="KW-1185">Reference proteome</keyword>
<dbReference type="Gene3D" id="2.60.40.1120">
    <property type="entry name" value="Carboxypeptidase-like, regulatory domain"/>
    <property type="match status" value="1"/>
</dbReference>
<evidence type="ECO:0000256" key="8">
    <source>
        <dbReference type="PROSITE-ProRule" id="PRU01360"/>
    </source>
</evidence>
<keyword evidence="11" id="KW-0675">Receptor</keyword>
<dbReference type="EMBL" id="PVNA01000001">
    <property type="protein sequence ID" value="PRX15300.1"/>
    <property type="molecule type" value="Genomic_DNA"/>
</dbReference>
<dbReference type="PROSITE" id="PS52016">
    <property type="entry name" value="TONB_DEPENDENT_REC_3"/>
    <property type="match status" value="1"/>
</dbReference>
<feature type="chain" id="PRO_5001777697" evidence="9">
    <location>
        <begin position="20"/>
        <end position="736"/>
    </location>
</feature>
<dbReference type="Pfam" id="PF13715">
    <property type="entry name" value="CarbopepD_reg_2"/>
    <property type="match status" value="1"/>
</dbReference>
<evidence type="ECO:0000256" key="6">
    <source>
        <dbReference type="ARBA" id="ARBA00023136"/>
    </source>
</evidence>
<dbReference type="InterPro" id="IPR012910">
    <property type="entry name" value="Plug_dom"/>
</dbReference>
<name>A0A084JU30_NONUL</name>
<evidence type="ECO:0000256" key="3">
    <source>
        <dbReference type="ARBA" id="ARBA00022452"/>
    </source>
</evidence>
<evidence type="ECO:0000313" key="12">
    <source>
        <dbReference type="EMBL" id="PRX15300.1"/>
    </source>
</evidence>
<protein>
    <submittedName>
        <fullName evidence="12">Iron complex outermembrane receptor protein</fullName>
    </submittedName>
    <submittedName>
        <fullName evidence="11">TonB-dependent receptor</fullName>
    </submittedName>
</protein>
<feature type="domain" description="TonB-dependent receptor plug" evidence="10">
    <location>
        <begin position="123"/>
        <end position="229"/>
    </location>
</feature>
<dbReference type="InterPro" id="IPR039426">
    <property type="entry name" value="TonB-dep_rcpt-like"/>
</dbReference>
<keyword evidence="7 8" id="KW-0998">Cell outer membrane</keyword>
<evidence type="ECO:0000256" key="4">
    <source>
        <dbReference type="ARBA" id="ARBA00022692"/>
    </source>
</evidence>
<dbReference type="PANTHER" id="PTHR30069">
    <property type="entry name" value="TONB-DEPENDENT OUTER MEMBRANE RECEPTOR"/>
    <property type="match status" value="1"/>
</dbReference>